<dbReference type="EMBL" id="SSNZ01000001">
    <property type="protein sequence ID" value="THF53451.1"/>
    <property type="molecule type" value="Genomic_DNA"/>
</dbReference>
<reference evidence="1 2" key="1">
    <citation type="submission" date="2019-04" db="EMBL/GenBank/DDBJ databases">
        <title>Flavobacterium sp. nov. isolated from construction timber.</title>
        <authorList>
            <person name="Lin S.-Y."/>
            <person name="Chang C.-T."/>
            <person name="Young C.-C."/>
        </authorList>
    </citation>
    <scope>NUCLEOTIDE SEQUENCE [LARGE SCALE GENOMIC DNA]</scope>
    <source>
        <strain evidence="1 2">CC-CTC003</strain>
    </source>
</reference>
<evidence type="ECO:0000313" key="1">
    <source>
        <dbReference type="EMBL" id="THF53451.1"/>
    </source>
</evidence>
<gene>
    <name evidence="1" type="ORF">E6C50_04410</name>
</gene>
<proteinExistence type="predicted"/>
<evidence type="ECO:0008006" key="3">
    <source>
        <dbReference type="Google" id="ProtNLM"/>
    </source>
</evidence>
<comment type="caution">
    <text evidence="1">The sequence shown here is derived from an EMBL/GenBank/DDBJ whole genome shotgun (WGS) entry which is preliminary data.</text>
</comment>
<dbReference type="Proteomes" id="UP000307507">
    <property type="component" value="Unassembled WGS sequence"/>
</dbReference>
<evidence type="ECO:0000313" key="2">
    <source>
        <dbReference type="Proteomes" id="UP000307507"/>
    </source>
</evidence>
<dbReference type="RefSeq" id="WP_136401974.1">
    <property type="nucleotide sequence ID" value="NZ_SSNZ01000001.1"/>
</dbReference>
<dbReference type="AlphaFoldDB" id="A0A4S4A4P0"/>
<organism evidence="1 2">
    <name type="scientific">Flavobacterium supellecticarium</name>
    <dbReference type="NCBI Taxonomy" id="2565924"/>
    <lineage>
        <taxon>Bacteria</taxon>
        <taxon>Pseudomonadati</taxon>
        <taxon>Bacteroidota</taxon>
        <taxon>Flavobacteriia</taxon>
        <taxon>Flavobacteriales</taxon>
        <taxon>Flavobacteriaceae</taxon>
        <taxon>Flavobacterium</taxon>
    </lineage>
</organism>
<keyword evidence="2" id="KW-1185">Reference proteome</keyword>
<dbReference type="SUPFAM" id="SSF52980">
    <property type="entry name" value="Restriction endonuclease-like"/>
    <property type="match status" value="1"/>
</dbReference>
<protein>
    <recommendedName>
        <fullName evidence="3">Restriction endonuclease</fullName>
    </recommendedName>
</protein>
<name>A0A4S4A4P0_9FLAO</name>
<accession>A0A4S4A4P0</accession>
<dbReference type="InterPro" id="IPR011335">
    <property type="entry name" value="Restrct_endonuc-II-like"/>
</dbReference>
<sequence length="453" mass="52749">MHIIDPKDINIPNYEDQDLKSTLEWFLSFMSEAHWMNRKKKIEDFLRFKPKSDTAPLSQMQFLSVKDDRIGWYLYLVDSLLNDIVKYEPIQGARIVPIFKRFGIDLELLKRIEGVEDKIKKLLKKEKAQADAILFELLTALIWAKNSWEVKFLPEANTKTPDIFAQKGDDYWYVECKRLSQNSEYSIKEREKWLKMLNTIKSELVFNNILLEVVFHVELNTLSDNFLFEQLSGKLSEMATSSKDISNEIWDVRVSFVNIEAINQHLKNYYVKNGSNQLKYLIGGKKSDTGFSAGIDGKLFSIGENLWVNLYIDSISHAFGVSWKCDASSSIETKARSIWNQVKSATDQFPIGSKAAIHVGLETLDGTEVEQVRFEKIRNSMMSFDIKDKNVKVLYCHFFQSYAPVDQIYVIDETISRFFAETPLRNYPLEHDFLIVPREDVTAQDFHWLREHP</sequence>
<dbReference type="OrthoDB" id="7462971at2"/>